<comment type="function">
    <text evidence="7">Part of the tripartite ATP-independent periplasmic (TRAP) transport system.</text>
</comment>
<keyword evidence="5 7" id="KW-1133">Transmembrane helix</keyword>
<dbReference type="GO" id="GO:0022857">
    <property type="term" value="F:transmembrane transporter activity"/>
    <property type="evidence" value="ECO:0007669"/>
    <property type="project" value="UniProtKB-UniRule"/>
</dbReference>
<name>A0A238KI94_9RHOB</name>
<proteinExistence type="inferred from homology"/>
<dbReference type="RefSeq" id="WP_093997136.1">
    <property type="nucleotide sequence ID" value="NZ_FXYD01000004.1"/>
</dbReference>
<evidence type="ECO:0000256" key="5">
    <source>
        <dbReference type="ARBA" id="ARBA00022989"/>
    </source>
</evidence>
<dbReference type="PANTHER" id="PTHR33362">
    <property type="entry name" value="SIALIC ACID TRAP TRANSPORTER PERMEASE PROTEIN SIAT-RELATED"/>
    <property type="match status" value="1"/>
</dbReference>
<dbReference type="Pfam" id="PF06808">
    <property type="entry name" value="DctM"/>
    <property type="match status" value="1"/>
</dbReference>
<evidence type="ECO:0000259" key="8">
    <source>
        <dbReference type="Pfam" id="PF06808"/>
    </source>
</evidence>
<keyword evidence="2" id="KW-1003">Cell membrane</keyword>
<feature type="transmembrane region" description="Helical" evidence="7">
    <location>
        <begin position="60"/>
        <end position="78"/>
    </location>
</feature>
<dbReference type="PIRSF" id="PIRSF006066">
    <property type="entry name" value="HI0050"/>
    <property type="match status" value="1"/>
</dbReference>
<dbReference type="InterPro" id="IPR004681">
    <property type="entry name" value="TRAP_DctM"/>
</dbReference>
<organism evidence="9 10">
    <name type="scientific">Octadecabacter ascidiaceicola</name>
    <dbReference type="NCBI Taxonomy" id="1655543"/>
    <lineage>
        <taxon>Bacteria</taxon>
        <taxon>Pseudomonadati</taxon>
        <taxon>Pseudomonadota</taxon>
        <taxon>Alphaproteobacteria</taxon>
        <taxon>Rhodobacterales</taxon>
        <taxon>Roseobacteraceae</taxon>
        <taxon>Octadecabacter</taxon>
    </lineage>
</organism>
<feature type="transmembrane region" description="Helical" evidence="7">
    <location>
        <begin position="416"/>
        <end position="443"/>
    </location>
</feature>
<evidence type="ECO:0000313" key="10">
    <source>
        <dbReference type="Proteomes" id="UP000203464"/>
    </source>
</evidence>
<feature type="domain" description="TRAP C4-dicarboxylate transport system permease DctM subunit" evidence="8">
    <location>
        <begin position="8"/>
        <end position="430"/>
    </location>
</feature>
<evidence type="ECO:0000256" key="1">
    <source>
        <dbReference type="ARBA" id="ARBA00004429"/>
    </source>
</evidence>
<evidence type="ECO:0000256" key="4">
    <source>
        <dbReference type="ARBA" id="ARBA00022692"/>
    </source>
</evidence>
<dbReference type="AlphaFoldDB" id="A0A238KI94"/>
<dbReference type="NCBIfam" id="TIGR00786">
    <property type="entry name" value="dctM"/>
    <property type="match status" value="1"/>
</dbReference>
<feature type="transmembrane region" description="Helical" evidence="7">
    <location>
        <begin position="370"/>
        <end position="395"/>
    </location>
</feature>
<feature type="transmembrane region" description="Helical" evidence="7">
    <location>
        <begin position="220"/>
        <end position="241"/>
    </location>
</feature>
<dbReference type="EMBL" id="FXYD01000004">
    <property type="protein sequence ID" value="SMX42599.1"/>
    <property type="molecule type" value="Genomic_DNA"/>
</dbReference>
<keyword evidence="4 7" id="KW-0812">Transmembrane</keyword>
<comment type="subcellular location">
    <subcellularLocation>
        <location evidence="1 7">Cell inner membrane</location>
        <topology evidence="1 7">Multi-pass membrane protein</topology>
    </subcellularLocation>
</comment>
<accession>A0A238KI94</accession>
<feature type="transmembrane region" description="Helical" evidence="7">
    <location>
        <begin position="142"/>
        <end position="164"/>
    </location>
</feature>
<protein>
    <recommendedName>
        <fullName evidence="7">TRAP transporter large permease protein</fullName>
    </recommendedName>
</protein>
<feature type="transmembrane region" description="Helical" evidence="7">
    <location>
        <begin position="6"/>
        <end position="36"/>
    </location>
</feature>
<feature type="transmembrane region" description="Helical" evidence="7">
    <location>
        <begin position="176"/>
        <end position="199"/>
    </location>
</feature>
<dbReference type="InterPro" id="IPR010656">
    <property type="entry name" value="DctM"/>
</dbReference>
<dbReference type="PANTHER" id="PTHR33362:SF5">
    <property type="entry name" value="C4-DICARBOXYLATE TRAP TRANSPORTER LARGE PERMEASE PROTEIN DCTM"/>
    <property type="match status" value="1"/>
</dbReference>
<dbReference type="Proteomes" id="UP000203464">
    <property type="component" value="Unassembled WGS sequence"/>
</dbReference>
<sequence length="444" mass="46500">MTFALIAFVIVIGLVLIRVPIGIAMGSVGAIGFVILRDGRWSAGLGPAADSILDVAQNDALSVIPLFILMGMIIAQSGMAHDLYRAAYVLVGRLPGGLAMSTILACGGFSAVSGSSLATAATMSKVALPSMRKFGYHDSLSTASVAAGGTLGILIPPSIILIIYGFLTGQSIGKLFLAGILPGLLGILLYLGAVAFVVWRKPEAGPAGERMEWAEAKGCIYRVIPILVLFVIIIGGIYGQVFTADEAAGVGAFGAIVISVMIGRFSWKGLIEALSQTVRTSVGLFVLLIGADIFNRLITRAGLTDDLLNFLQNAGLEPFAVLGVIVLIYLVLGAVFESLSMITLTVPVFAPLIASLGFFEADPSGEMALIWFGIIVVVVTEISLITPPIGLNVFVLRSVVTDVSAATIFKGVTPFWVADIIRLILLIALPFFALVLPMGIWGFG</sequence>
<evidence type="ECO:0000256" key="7">
    <source>
        <dbReference type="RuleBase" id="RU369079"/>
    </source>
</evidence>
<evidence type="ECO:0000313" key="9">
    <source>
        <dbReference type="EMBL" id="SMX42599.1"/>
    </source>
</evidence>
<feature type="transmembrane region" description="Helical" evidence="7">
    <location>
        <begin position="247"/>
        <end position="266"/>
    </location>
</feature>
<gene>
    <name evidence="9" type="primary">siaT_8</name>
    <name evidence="9" type="ORF">OCA8868_02793</name>
</gene>
<dbReference type="GO" id="GO:0005886">
    <property type="term" value="C:plasma membrane"/>
    <property type="evidence" value="ECO:0007669"/>
    <property type="project" value="UniProtKB-SubCell"/>
</dbReference>
<keyword evidence="7" id="KW-0813">Transport</keyword>
<reference evidence="10" key="1">
    <citation type="submission" date="2017-05" db="EMBL/GenBank/DDBJ databases">
        <authorList>
            <person name="Rodrigo-Torres L."/>
            <person name="Arahal R. D."/>
            <person name="Lucena T."/>
        </authorList>
    </citation>
    <scope>NUCLEOTIDE SEQUENCE [LARGE SCALE GENOMIC DNA]</scope>
    <source>
        <strain evidence="10">CECT 8868</strain>
    </source>
</reference>
<evidence type="ECO:0000256" key="6">
    <source>
        <dbReference type="ARBA" id="ARBA00023136"/>
    </source>
</evidence>
<feature type="transmembrane region" description="Helical" evidence="7">
    <location>
        <begin position="98"/>
        <end position="121"/>
    </location>
</feature>
<feature type="transmembrane region" description="Helical" evidence="7">
    <location>
        <begin position="310"/>
        <end position="332"/>
    </location>
</feature>
<evidence type="ECO:0000256" key="3">
    <source>
        <dbReference type="ARBA" id="ARBA00022519"/>
    </source>
</evidence>
<feature type="transmembrane region" description="Helical" evidence="7">
    <location>
        <begin position="278"/>
        <end position="298"/>
    </location>
</feature>
<keyword evidence="6 7" id="KW-0472">Membrane</keyword>
<keyword evidence="10" id="KW-1185">Reference proteome</keyword>
<keyword evidence="3 7" id="KW-0997">Cell inner membrane</keyword>
<comment type="similarity">
    <text evidence="7">Belongs to the TRAP transporter large permease family.</text>
</comment>
<comment type="subunit">
    <text evidence="7">The complex comprises the extracytoplasmic solute receptor protein and the two transmembrane proteins.</text>
</comment>
<evidence type="ECO:0000256" key="2">
    <source>
        <dbReference type="ARBA" id="ARBA00022475"/>
    </source>
</evidence>
<feature type="transmembrane region" description="Helical" evidence="7">
    <location>
        <begin position="339"/>
        <end position="358"/>
    </location>
</feature>
<dbReference type="OrthoDB" id="9790209at2"/>